<dbReference type="EMBL" id="AMQM01002017">
    <property type="status" value="NOT_ANNOTATED_CDS"/>
    <property type="molecule type" value="Genomic_DNA"/>
</dbReference>
<dbReference type="HOGENOM" id="CLU_680235_0_0_1"/>
<dbReference type="Proteomes" id="UP000015101">
    <property type="component" value="Unassembled WGS sequence"/>
</dbReference>
<evidence type="ECO:0000313" key="1">
    <source>
        <dbReference type="EMBL" id="ESN91310.1"/>
    </source>
</evidence>
<evidence type="ECO:0000313" key="3">
    <source>
        <dbReference type="Proteomes" id="UP000015101"/>
    </source>
</evidence>
<organism evidence="2 3">
    <name type="scientific">Helobdella robusta</name>
    <name type="common">Californian leech</name>
    <dbReference type="NCBI Taxonomy" id="6412"/>
    <lineage>
        <taxon>Eukaryota</taxon>
        <taxon>Metazoa</taxon>
        <taxon>Spiralia</taxon>
        <taxon>Lophotrochozoa</taxon>
        <taxon>Annelida</taxon>
        <taxon>Clitellata</taxon>
        <taxon>Hirudinea</taxon>
        <taxon>Rhynchobdellida</taxon>
        <taxon>Glossiphoniidae</taxon>
        <taxon>Helobdella</taxon>
    </lineage>
</organism>
<dbReference type="CTD" id="20200963"/>
<dbReference type="KEGG" id="hro:HELRODRAFT_165320"/>
<accession>T1EWL3</accession>
<reference evidence="2" key="3">
    <citation type="submission" date="2015-06" db="UniProtKB">
        <authorList>
            <consortium name="EnsemblMetazoa"/>
        </authorList>
    </citation>
    <scope>IDENTIFICATION</scope>
</reference>
<reference evidence="1 3" key="2">
    <citation type="journal article" date="2013" name="Nature">
        <title>Insights into bilaterian evolution from three spiralian genomes.</title>
        <authorList>
            <person name="Simakov O."/>
            <person name="Marletaz F."/>
            <person name="Cho S.J."/>
            <person name="Edsinger-Gonzales E."/>
            <person name="Havlak P."/>
            <person name="Hellsten U."/>
            <person name="Kuo D.H."/>
            <person name="Larsson T."/>
            <person name="Lv J."/>
            <person name="Arendt D."/>
            <person name="Savage R."/>
            <person name="Osoegawa K."/>
            <person name="de Jong P."/>
            <person name="Grimwood J."/>
            <person name="Chapman J.A."/>
            <person name="Shapiro H."/>
            <person name="Aerts A."/>
            <person name="Otillar R.P."/>
            <person name="Terry A.Y."/>
            <person name="Boore J.L."/>
            <person name="Grigoriev I.V."/>
            <person name="Lindberg D.R."/>
            <person name="Seaver E.C."/>
            <person name="Weisblat D.A."/>
            <person name="Putnam N.H."/>
            <person name="Rokhsar D.S."/>
        </authorList>
    </citation>
    <scope>NUCLEOTIDE SEQUENCE</scope>
</reference>
<protein>
    <submittedName>
        <fullName evidence="1 2">Uncharacterized protein</fullName>
    </submittedName>
</protein>
<keyword evidence="3" id="KW-1185">Reference proteome</keyword>
<dbReference type="InParanoid" id="T1EWL3"/>
<dbReference type="EnsemblMetazoa" id="HelroT165320">
    <property type="protein sequence ID" value="HelroP165320"/>
    <property type="gene ID" value="HelroG165320"/>
</dbReference>
<dbReference type="GeneID" id="20200963"/>
<reference evidence="3" key="1">
    <citation type="submission" date="2012-12" db="EMBL/GenBank/DDBJ databases">
        <authorList>
            <person name="Hellsten U."/>
            <person name="Grimwood J."/>
            <person name="Chapman J.A."/>
            <person name="Shapiro H."/>
            <person name="Aerts A."/>
            <person name="Otillar R.P."/>
            <person name="Terry A.Y."/>
            <person name="Boore J.L."/>
            <person name="Simakov O."/>
            <person name="Marletaz F."/>
            <person name="Cho S.-J."/>
            <person name="Edsinger-Gonzales E."/>
            <person name="Havlak P."/>
            <person name="Kuo D.-H."/>
            <person name="Larsson T."/>
            <person name="Lv J."/>
            <person name="Arendt D."/>
            <person name="Savage R."/>
            <person name="Osoegawa K."/>
            <person name="de Jong P."/>
            <person name="Lindberg D.R."/>
            <person name="Seaver E.C."/>
            <person name="Weisblat D.A."/>
            <person name="Putnam N.H."/>
            <person name="Grigoriev I.V."/>
            <person name="Rokhsar D.S."/>
        </authorList>
    </citation>
    <scope>NUCLEOTIDE SEQUENCE</scope>
</reference>
<gene>
    <name evidence="2" type="primary">20200963</name>
    <name evidence="1" type="ORF">HELRODRAFT_165320</name>
</gene>
<sequence length="405" mass="45852">MQLLTGLASLHNNSLNNYNLSSKTTNLLLAWEEFAKGCGDLTNSKYLNESWMNARRVYGCTNARAKYLTSKTLKILKKQQTILKIAPTRNRLFPINKHLFHPQGHQISTRRPTLNTEVQNNKHYKSPSEFFAHHQHGKVGFFFIFKLVVKSSLGDRPSEEFSDIHGPVIYGSVSYLSACGSLEYRWLGHVRSEKSTTPKHRIGIRPKRRIRTHVIGGNLCVIFEPGQCTAKQHQATLTTRPSRHPGIKYTFDSNDKKSPSKFPSKVSHLSGVRSCLGDKAALFREALLSPTGEGTGKCVLRKASPTKPSCWLTAADWISIFCGKNIHKSKRKILNFVAWNVRTLLENSDRNERRSAIVARELARFEIDIDALSETRLSDASQFEEKALTRLQCGYSIYLKSYLAK</sequence>
<dbReference type="AlphaFoldDB" id="T1EWL3"/>
<dbReference type="EMBL" id="KB097700">
    <property type="protein sequence ID" value="ESN91310.1"/>
    <property type="molecule type" value="Genomic_DNA"/>
</dbReference>
<evidence type="ECO:0000313" key="2">
    <source>
        <dbReference type="EnsemblMetazoa" id="HelroP165320"/>
    </source>
</evidence>
<name>T1EWL3_HELRO</name>
<proteinExistence type="predicted"/>
<dbReference type="RefSeq" id="XP_009030186.1">
    <property type="nucleotide sequence ID" value="XM_009031938.1"/>
</dbReference>